<dbReference type="Gene3D" id="1.10.220.160">
    <property type="match status" value="1"/>
</dbReference>
<evidence type="ECO:0000313" key="6">
    <source>
        <dbReference type="Proteomes" id="UP000308671"/>
    </source>
</evidence>
<keyword evidence="6" id="KW-1185">Reference proteome</keyword>
<dbReference type="OrthoDB" id="438641at2759"/>
<dbReference type="AlphaFoldDB" id="A0A4S8R0L8"/>
<keyword evidence="1" id="KW-0479">Metal-binding</keyword>
<evidence type="ECO:0000256" key="2">
    <source>
        <dbReference type="ARBA" id="ARBA00022771"/>
    </source>
</evidence>
<dbReference type="PROSITE" id="PS50280">
    <property type="entry name" value="SET"/>
    <property type="match status" value="1"/>
</dbReference>
<dbReference type="EMBL" id="PQXL01000167">
    <property type="protein sequence ID" value="THV50042.1"/>
    <property type="molecule type" value="Genomic_DNA"/>
</dbReference>
<dbReference type="Gene3D" id="6.10.140.2220">
    <property type="match status" value="1"/>
</dbReference>
<keyword evidence="2" id="KW-0863">Zinc-finger</keyword>
<dbReference type="InterPro" id="IPR001214">
    <property type="entry name" value="SET_dom"/>
</dbReference>
<organism evidence="5 6">
    <name type="scientific">Botrytis galanthina</name>
    <dbReference type="NCBI Taxonomy" id="278940"/>
    <lineage>
        <taxon>Eukaryota</taxon>
        <taxon>Fungi</taxon>
        <taxon>Dikarya</taxon>
        <taxon>Ascomycota</taxon>
        <taxon>Pezizomycotina</taxon>
        <taxon>Leotiomycetes</taxon>
        <taxon>Helotiales</taxon>
        <taxon>Sclerotiniaceae</taxon>
        <taxon>Botrytis</taxon>
    </lineage>
</organism>
<dbReference type="InterPro" id="IPR050869">
    <property type="entry name" value="H3K4_H4K5_MeTrfase"/>
</dbReference>
<dbReference type="SUPFAM" id="SSF82199">
    <property type="entry name" value="SET domain"/>
    <property type="match status" value="1"/>
</dbReference>
<dbReference type="GO" id="GO:0005634">
    <property type="term" value="C:nucleus"/>
    <property type="evidence" value="ECO:0007669"/>
    <property type="project" value="TreeGrafter"/>
</dbReference>
<name>A0A4S8R0L8_9HELO</name>
<protein>
    <recommendedName>
        <fullName evidence="4">SET domain-containing protein</fullName>
    </recommendedName>
</protein>
<dbReference type="InterPro" id="IPR046341">
    <property type="entry name" value="SET_dom_sf"/>
</dbReference>
<dbReference type="InterPro" id="IPR002893">
    <property type="entry name" value="Znf_MYND"/>
</dbReference>
<sequence>MDRYWKANLWQPTIVNDGGIVQPFVSLRLTEIQKYRENLRKCTEVLATFPHTPCHWRNRSAVFLKLGYPELAAADAYKALILTTYVFDRNCLGSRVWLEMGMAVWHEDFIKGNSWDVNFSMEKFGVQMLDLLKQERKQAYTQLIFSLGYLQALPDIISITAEALKHYPDDFAFLSFQETATSAYESNRTFIYEQSLSDDIKWMKTEMGAVCNKPYPWASGFHTRTKSSIKAANVALKKCSKVLRIRPLTVDASNSDGVSYGMFASQDIHKGDIIIERSPVLSISGLQLKKHLSLIDSLIGEAKTRSKTSPGNCFNCYALLNESGPKYGFVCCSHLYFCSRDCKNLAAQYYHDALCGTNILPIYSLPRNKKCHVWGPDIAGIIWLRLLATCKQGGAHPLQHPLVANLSNHEAAAQDPWSLETRVIRPLKTLEMLGIDIFTNQWYDTWVLETLWQIFRVNSAGEYNAEDEYGCWIDGLYAMFNHSCEEPRMLGTYIQDFDRAGSKFQYCALGEIKKDEEVCVSYIEVLSGSKTERRKALATWLSGDF</sequence>
<gene>
    <name evidence="5" type="ORF">BGAL_0167g00050</name>
</gene>
<reference evidence="5 6" key="1">
    <citation type="submission" date="2017-12" db="EMBL/GenBank/DDBJ databases">
        <title>Comparative genomics of Botrytis spp.</title>
        <authorList>
            <person name="Valero-Jimenez C.A."/>
            <person name="Tapia P."/>
            <person name="Veloso J."/>
            <person name="Silva-Moreno E."/>
            <person name="Staats M."/>
            <person name="Valdes J.H."/>
            <person name="Van Kan J.A.L."/>
        </authorList>
    </citation>
    <scope>NUCLEOTIDE SEQUENCE [LARGE SCALE GENOMIC DNA]</scope>
    <source>
        <strain evidence="5 6">MUCL435</strain>
    </source>
</reference>
<accession>A0A4S8R0L8</accession>
<feature type="domain" description="SET" evidence="4">
    <location>
        <begin position="246"/>
        <end position="523"/>
    </location>
</feature>
<evidence type="ECO:0000256" key="3">
    <source>
        <dbReference type="ARBA" id="ARBA00022833"/>
    </source>
</evidence>
<evidence type="ECO:0000259" key="4">
    <source>
        <dbReference type="PROSITE" id="PS50280"/>
    </source>
</evidence>
<dbReference type="Proteomes" id="UP000308671">
    <property type="component" value="Unassembled WGS sequence"/>
</dbReference>
<dbReference type="PROSITE" id="PS01360">
    <property type="entry name" value="ZF_MYND_1"/>
    <property type="match status" value="1"/>
</dbReference>
<dbReference type="GO" id="GO:0008270">
    <property type="term" value="F:zinc ion binding"/>
    <property type="evidence" value="ECO:0007669"/>
    <property type="project" value="UniProtKB-KW"/>
</dbReference>
<keyword evidence="3" id="KW-0862">Zinc</keyword>
<evidence type="ECO:0000256" key="1">
    <source>
        <dbReference type="ARBA" id="ARBA00022723"/>
    </source>
</evidence>
<comment type="caution">
    <text evidence="5">The sequence shown here is derived from an EMBL/GenBank/DDBJ whole genome shotgun (WGS) entry which is preliminary data.</text>
</comment>
<dbReference type="Pfam" id="PF00856">
    <property type="entry name" value="SET"/>
    <property type="match status" value="1"/>
</dbReference>
<dbReference type="Gene3D" id="2.170.270.10">
    <property type="entry name" value="SET domain"/>
    <property type="match status" value="1"/>
</dbReference>
<evidence type="ECO:0000313" key="5">
    <source>
        <dbReference type="EMBL" id="THV50042.1"/>
    </source>
</evidence>
<dbReference type="PANTHER" id="PTHR12197">
    <property type="entry name" value="HISTONE-LYSINE N-METHYLTRANSFERASE SMYD"/>
    <property type="match status" value="1"/>
</dbReference>
<dbReference type="PANTHER" id="PTHR12197:SF251">
    <property type="entry name" value="EG:BACR7C10.4 PROTEIN"/>
    <property type="match status" value="1"/>
</dbReference>
<proteinExistence type="predicted"/>